<feature type="compositionally biased region" description="Low complexity" evidence="1">
    <location>
        <begin position="53"/>
        <end position="74"/>
    </location>
</feature>
<dbReference type="OrthoDB" id="9811127at2"/>
<dbReference type="InterPro" id="IPR021327">
    <property type="entry name" value="DUF2934"/>
</dbReference>
<dbReference type="Proteomes" id="UP000186143">
    <property type="component" value="Unassembled WGS sequence"/>
</dbReference>
<gene>
    <name evidence="2" type="ORF">BJF92_01330</name>
</gene>
<dbReference type="RefSeq" id="WP_075636645.1">
    <property type="nucleotide sequence ID" value="NZ_MKIO01000040.1"/>
</dbReference>
<sequence>MSIDEDKIRARAYRLWEEEGRPQGRHDHHWQQALSEVAGQSGSPQSEMTDQSAAAETSAAPEIASAAEETPAQPAERKARAVKAAAPKSSEPKAAKAKMGTSKAAAAKPASAKSATSKAKAAKDIVPAAVGVDVTADLTPSAPIAETVSAEAPQPKRRGKVATETA</sequence>
<evidence type="ECO:0000313" key="2">
    <source>
        <dbReference type="EMBL" id="OLP53423.1"/>
    </source>
</evidence>
<dbReference type="EMBL" id="MKIO01000040">
    <property type="protein sequence ID" value="OLP53423.1"/>
    <property type="molecule type" value="Genomic_DNA"/>
</dbReference>
<feature type="compositionally biased region" description="Polar residues" evidence="1">
    <location>
        <begin position="32"/>
        <end position="52"/>
    </location>
</feature>
<protein>
    <recommendedName>
        <fullName evidence="4">DUF2934 domain-containing protein</fullName>
    </recommendedName>
</protein>
<feature type="region of interest" description="Disordered" evidence="1">
    <location>
        <begin position="142"/>
        <end position="166"/>
    </location>
</feature>
<feature type="region of interest" description="Disordered" evidence="1">
    <location>
        <begin position="19"/>
        <end position="124"/>
    </location>
</feature>
<name>A0A1Q9AES7_9HYPH</name>
<dbReference type="AlphaFoldDB" id="A0A1Q9AES7"/>
<dbReference type="STRING" id="1672749.BJF92_01330"/>
<comment type="caution">
    <text evidence="2">The sequence shown here is derived from an EMBL/GenBank/DDBJ whole genome shotgun (WGS) entry which is preliminary data.</text>
</comment>
<feature type="compositionally biased region" description="Low complexity" evidence="1">
    <location>
        <begin position="102"/>
        <end position="119"/>
    </location>
</feature>
<evidence type="ECO:0000256" key="1">
    <source>
        <dbReference type="SAM" id="MobiDB-lite"/>
    </source>
</evidence>
<accession>A0A1Q9AES7</accession>
<proteinExistence type="predicted"/>
<organism evidence="2 3">
    <name type="scientific">Xaviernesmea rhizosphaerae</name>
    <dbReference type="NCBI Taxonomy" id="1672749"/>
    <lineage>
        <taxon>Bacteria</taxon>
        <taxon>Pseudomonadati</taxon>
        <taxon>Pseudomonadota</taxon>
        <taxon>Alphaproteobacteria</taxon>
        <taxon>Hyphomicrobiales</taxon>
        <taxon>Rhizobiaceae</taxon>
        <taxon>Rhizobium/Agrobacterium group</taxon>
        <taxon>Xaviernesmea</taxon>
    </lineage>
</organism>
<evidence type="ECO:0000313" key="3">
    <source>
        <dbReference type="Proteomes" id="UP000186143"/>
    </source>
</evidence>
<evidence type="ECO:0008006" key="4">
    <source>
        <dbReference type="Google" id="ProtNLM"/>
    </source>
</evidence>
<reference evidence="2 3" key="1">
    <citation type="submission" date="2016-09" db="EMBL/GenBank/DDBJ databases">
        <title>Rhizobium sp. nov., a novel species isolated from the rice rhizosphere.</title>
        <authorList>
            <person name="Zhao J."/>
            <person name="Zhang X."/>
        </authorList>
    </citation>
    <scope>NUCLEOTIDE SEQUENCE [LARGE SCALE GENOMIC DNA]</scope>
    <source>
        <strain evidence="2 3">MH17</strain>
    </source>
</reference>
<dbReference type="Pfam" id="PF11154">
    <property type="entry name" value="DUF2934"/>
    <property type="match status" value="1"/>
</dbReference>